<evidence type="ECO:0000313" key="3">
    <source>
        <dbReference type="Proteomes" id="UP001175353"/>
    </source>
</evidence>
<keyword evidence="3" id="KW-1185">Reference proteome</keyword>
<evidence type="ECO:0000313" key="2">
    <source>
        <dbReference type="EMBL" id="KAK0993619.1"/>
    </source>
</evidence>
<organism evidence="2 3">
    <name type="scientific">Friedmanniomyces endolithicus</name>
    <dbReference type="NCBI Taxonomy" id="329885"/>
    <lineage>
        <taxon>Eukaryota</taxon>
        <taxon>Fungi</taxon>
        <taxon>Dikarya</taxon>
        <taxon>Ascomycota</taxon>
        <taxon>Pezizomycotina</taxon>
        <taxon>Dothideomycetes</taxon>
        <taxon>Dothideomycetidae</taxon>
        <taxon>Mycosphaerellales</taxon>
        <taxon>Teratosphaeriaceae</taxon>
        <taxon>Friedmanniomyces</taxon>
    </lineage>
</organism>
<feature type="region of interest" description="Disordered" evidence="1">
    <location>
        <begin position="112"/>
        <end position="134"/>
    </location>
</feature>
<proteinExistence type="predicted"/>
<protein>
    <submittedName>
        <fullName evidence="2">Uncharacterized protein</fullName>
    </submittedName>
</protein>
<reference evidence="2" key="1">
    <citation type="submission" date="2023-06" db="EMBL/GenBank/DDBJ databases">
        <title>Black Yeasts Isolated from many extreme environments.</title>
        <authorList>
            <person name="Coleine C."/>
            <person name="Stajich J.E."/>
            <person name="Selbmann L."/>
        </authorList>
    </citation>
    <scope>NUCLEOTIDE SEQUENCE</scope>
    <source>
        <strain evidence="2">CCFEE 5200</strain>
    </source>
</reference>
<dbReference type="AlphaFoldDB" id="A0AAN6KNA1"/>
<name>A0AAN6KNA1_9PEZI</name>
<feature type="compositionally biased region" description="Low complexity" evidence="1">
    <location>
        <begin position="112"/>
        <end position="129"/>
    </location>
</feature>
<evidence type="ECO:0000256" key="1">
    <source>
        <dbReference type="SAM" id="MobiDB-lite"/>
    </source>
</evidence>
<comment type="caution">
    <text evidence="2">The sequence shown here is derived from an EMBL/GenBank/DDBJ whole genome shotgun (WGS) entry which is preliminary data.</text>
</comment>
<sequence>MSAPASLNTRPIPPDRMNLSPASRNTVISGASGRTFMGTRAVRQRVALADTVIPGFTPRMPAIVEEVENPAVELTYPDGDTFGVADADGQVYVKPLHAKRLAVHFCGWARNGSSRTPSTTSPSATPGAGHASETGIERKGLPLCHRRCYNEAIWQLEHPESVEEVTPHMRSLFEHVIEKGRACHFRDHQNERRAVRRREEGWLAGS</sequence>
<gene>
    <name evidence="2" type="ORF">LTR91_007974</name>
</gene>
<accession>A0AAN6KNA1</accession>
<dbReference type="Proteomes" id="UP001175353">
    <property type="component" value="Unassembled WGS sequence"/>
</dbReference>
<dbReference type="EMBL" id="JAUJLE010000059">
    <property type="protein sequence ID" value="KAK0993619.1"/>
    <property type="molecule type" value="Genomic_DNA"/>
</dbReference>